<reference evidence="1 2" key="1">
    <citation type="journal article" date="2012" name="Nature">
        <title>Repeated polyploidization of Gossypium genomes and the evolution of spinnable cotton fibres.</title>
        <authorList>
            <person name="Paterson A.H."/>
            <person name="Wendel J.F."/>
            <person name="Gundlach H."/>
            <person name="Guo H."/>
            <person name="Jenkins J."/>
            <person name="Jin D."/>
            <person name="Llewellyn D."/>
            <person name="Showmaker K.C."/>
            <person name="Shu S."/>
            <person name="Udall J."/>
            <person name="Yoo M.J."/>
            <person name="Byers R."/>
            <person name="Chen W."/>
            <person name="Doron-Faigenboim A."/>
            <person name="Duke M.V."/>
            <person name="Gong L."/>
            <person name="Grimwood J."/>
            <person name="Grover C."/>
            <person name="Grupp K."/>
            <person name="Hu G."/>
            <person name="Lee T.H."/>
            <person name="Li J."/>
            <person name="Lin L."/>
            <person name="Liu T."/>
            <person name="Marler B.S."/>
            <person name="Page J.T."/>
            <person name="Roberts A.W."/>
            <person name="Romanel E."/>
            <person name="Sanders W.S."/>
            <person name="Szadkowski E."/>
            <person name="Tan X."/>
            <person name="Tang H."/>
            <person name="Xu C."/>
            <person name="Wang J."/>
            <person name="Wang Z."/>
            <person name="Zhang D."/>
            <person name="Zhang L."/>
            <person name="Ashrafi H."/>
            <person name="Bedon F."/>
            <person name="Bowers J.E."/>
            <person name="Brubaker C.L."/>
            <person name="Chee P.W."/>
            <person name="Das S."/>
            <person name="Gingle A.R."/>
            <person name="Haigler C.H."/>
            <person name="Harker D."/>
            <person name="Hoffmann L.V."/>
            <person name="Hovav R."/>
            <person name="Jones D.C."/>
            <person name="Lemke C."/>
            <person name="Mansoor S."/>
            <person name="ur Rahman M."/>
            <person name="Rainville L.N."/>
            <person name="Rambani A."/>
            <person name="Reddy U.K."/>
            <person name="Rong J.K."/>
            <person name="Saranga Y."/>
            <person name="Scheffler B.E."/>
            <person name="Scheffler J.A."/>
            <person name="Stelly D.M."/>
            <person name="Triplett B.A."/>
            <person name="Van Deynze A."/>
            <person name="Vaslin M.F."/>
            <person name="Waghmare V.N."/>
            <person name="Walford S.A."/>
            <person name="Wright R.J."/>
            <person name="Zaki E.A."/>
            <person name="Zhang T."/>
            <person name="Dennis E.S."/>
            <person name="Mayer K.F."/>
            <person name="Peterson D.G."/>
            <person name="Rokhsar D.S."/>
            <person name="Wang X."/>
            <person name="Schmutz J."/>
        </authorList>
    </citation>
    <scope>NUCLEOTIDE SEQUENCE [LARGE SCALE GENOMIC DNA]</scope>
</reference>
<proteinExistence type="predicted"/>
<organism evidence="1 2">
    <name type="scientific">Gossypium raimondii</name>
    <name type="common">Peruvian cotton</name>
    <name type="synonym">Gossypium klotzschianum subsp. raimondii</name>
    <dbReference type="NCBI Taxonomy" id="29730"/>
    <lineage>
        <taxon>Eukaryota</taxon>
        <taxon>Viridiplantae</taxon>
        <taxon>Streptophyta</taxon>
        <taxon>Embryophyta</taxon>
        <taxon>Tracheophyta</taxon>
        <taxon>Spermatophyta</taxon>
        <taxon>Magnoliopsida</taxon>
        <taxon>eudicotyledons</taxon>
        <taxon>Gunneridae</taxon>
        <taxon>Pentapetalae</taxon>
        <taxon>rosids</taxon>
        <taxon>malvids</taxon>
        <taxon>Malvales</taxon>
        <taxon>Malvaceae</taxon>
        <taxon>Malvoideae</taxon>
        <taxon>Gossypium</taxon>
    </lineage>
</organism>
<dbReference type="EMBL" id="CM001750">
    <property type="protein sequence ID" value="KJB70546.1"/>
    <property type="molecule type" value="Genomic_DNA"/>
</dbReference>
<keyword evidence="2" id="KW-1185">Reference proteome</keyword>
<gene>
    <name evidence="1" type="ORF">B456_011G078600</name>
</gene>
<dbReference type="Proteomes" id="UP000032304">
    <property type="component" value="Chromosome 11"/>
</dbReference>
<protein>
    <submittedName>
        <fullName evidence="1">Uncharacterized protein</fullName>
    </submittedName>
</protein>
<dbReference type="OMA" id="YSHLCNS"/>
<accession>A0A0D2UQR7</accession>
<dbReference type="Gramene" id="KJB70546">
    <property type="protein sequence ID" value="KJB70546"/>
    <property type="gene ID" value="B456_011G078600"/>
</dbReference>
<dbReference type="AlphaFoldDB" id="A0A0D2UQR7"/>
<name>A0A0D2UQR7_GOSRA</name>
<sequence>MSSLQFYSHLCNSSFLTSILEILSNSCQQQIPLLLGNATLTIYKFDSFFFKFNGVNSYFHHFDKKDHESFILHLWKQP</sequence>
<evidence type="ECO:0000313" key="2">
    <source>
        <dbReference type="Proteomes" id="UP000032304"/>
    </source>
</evidence>
<evidence type="ECO:0000313" key="1">
    <source>
        <dbReference type="EMBL" id="KJB70546.1"/>
    </source>
</evidence>